<evidence type="ECO:0000313" key="1">
    <source>
        <dbReference type="EMBL" id="MFC6236916.1"/>
    </source>
</evidence>
<dbReference type="EMBL" id="JBHSTI010000003">
    <property type="protein sequence ID" value="MFC6236916.1"/>
    <property type="molecule type" value="Genomic_DNA"/>
</dbReference>
<dbReference type="Proteomes" id="UP001596138">
    <property type="component" value="Unassembled WGS sequence"/>
</dbReference>
<protein>
    <recommendedName>
        <fullName evidence="3">Transcriptional regulator</fullName>
    </recommendedName>
</protein>
<organism evidence="1 2">
    <name type="scientific">Longivirga aurantiaca</name>
    <dbReference type="NCBI Taxonomy" id="1837743"/>
    <lineage>
        <taxon>Bacteria</taxon>
        <taxon>Bacillati</taxon>
        <taxon>Actinomycetota</taxon>
        <taxon>Actinomycetes</taxon>
        <taxon>Sporichthyales</taxon>
        <taxon>Sporichthyaceae</taxon>
        <taxon>Longivirga</taxon>
    </lineage>
</organism>
<reference evidence="2" key="1">
    <citation type="journal article" date="2019" name="Int. J. Syst. Evol. Microbiol.">
        <title>The Global Catalogue of Microorganisms (GCM) 10K type strain sequencing project: providing services to taxonomists for standard genome sequencing and annotation.</title>
        <authorList>
            <consortium name="The Broad Institute Genomics Platform"/>
            <consortium name="The Broad Institute Genome Sequencing Center for Infectious Disease"/>
            <person name="Wu L."/>
            <person name="Ma J."/>
        </authorList>
    </citation>
    <scope>NUCLEOTIDE SEQUENCE [LARGE SCALE GENOMIC DNA]</scope>
    <source>
        <strain evidence="2">CGMCC 4.7317</strain>
    </source>
</reference>
<evidence type="ECO:0008006" key="3">
    <source>
        <dbReference type="Google" id="ProtNLM"/>
    </source>
</evidence>
<name>A0ABW1SWY0_9ACTN</name>
<comment type="caution">
    <text evidence="1">The sequence shown here is derived from an EMBL/GenBank/DDBJ whole genome shotgun (WGS) entry which is preliminary data.</text>
</comment>
<dbReference type="RefSeq" id="WP_386763965.1">
    <property type="nucleotide sequence ID" value="NZ_JBHSTI010000003.1"/>
</dbReference>
<proteinExistence type="predicted"/>
<accession>A0ABW1SWY0</accession>
<evidence type="ECO:0000313" key="2">
    <source>
        <dbReference type="Proteomes" id="UP001596138"/>
    </source>
</evidence>
<keyword evidence="2" id="KW-1185">Reference proteome</keyword>
<sequence>MSSHTIPPIADQATQDDVERRQRVLRALRERRRRAAVGTIAQRCSAQTLTRAWE</sequence>
<gene>
    <name evidence="1" type="ORF">ACFQGU_03430</name>
</gene>